<gene>
    <name evidence="1" type="ORF">Lalb_Chr10g0106691</name>
</gene>
<name>A0A6A4PX41_LUPAL</name>
<evidence type="ECO:0000313" key="1">
    <source>
        <dbReference type="EMBL" id="KAE9606325.1"/>
    </source>
</evidence>
<dbReference type="AlphaFoldDB" id="A0A6A4PX41"/>
<keyword evidence="2" id="KW-1185">Reference proteome</keyword>
<sequence length="83" mass="8764">MCAPLGPPGWPNIVVPMGNNLVLKVGIEVRLHAGLWIFLSWPIFWCAASCEGGSGVVVYAVGCDAHMDGEAIYLVPGKTRGVV</sequence>
<reference evidence="2" key="1">
    <citation type="journal article" date="2020" name="Nat. Commun.">
        <title>Genome sequence of the cluster root forming white lupin.</title>
        <authorList>
            <person name="Hufnagel B."/>
            <person name="Marques A."/>
            <person name="Soriano A."/>
            <person name="Marques L."/>
            <person name="Divol F."/>
            <person name="Doumas P."/>
            <person name="Sallet E."/>
            <person name="Mancinotti D."/>
            <person name="Carrere S."/>
            <person name="Marande W."/>
            <person name="Arribat S."/>
            <person name="Keller J."/>
            <person name="Huneau C."/>
            <person name="Blein T."/>
            <person name="Aime D."/>
            <person name="Laguerre M."/>
            <person name="Taylor J."/>
            <person name="Schubert V."/>
            <person name="Nelson M."/>
            <person name="Geu-Flores F."/>
            <person name="Crespi M."/>
            <person name="Gallardo-Guerrero K."/>
            <person name="Delaux P.-M."/>
            <person name="Salse J."/>
            <person name="Berges H."/>
            <person name="Guyot R."/>
            <person name="Gouzy J."/>
            <person name="Peret B."/>
        </authorList>
    </citation>
    <scope>NUCLEOTIDE SEQUENCE [LARGE SCALE GENOMIC DNA]</scope>
    <source>
        <strain evidence="2">cv. Amiga</strain>
    </source>
</reference>
<accession>A0A6A4PX41</accession>
<dbReference type="EMBL" id="WOCE01000010">
    <property type="protein sequence ID" value="KAE9606325.1"/>
    <property type="molecule type" value="Genomic_DNA"/>
</dbReference>
<dbReference type="Proteomes" id="UP000447434">
    <property type="component" value="Chromosome 10"/>
</dbReference>
<protein>
    <submittedName>
        <fullName evidence="1">Uncharacterized protein</fullName>
    </submittedName>
</protein>
<comment type="caution">
    <text evidence="1">The sequence shown here is derived from an EMBL/GenBank/DDBJ whole genome shotgun (WGS) entry which is preliminary data.</text>
</comment>
<proteinExistence type="predicted"/>
<organism evidence="1 2">
    <name type="scientific">Lupinus albus</name>
    <name type="common">White lupine</name>
    <name type="synonym">Lupinus termis</name>
    <dbReference type="NCBI Taxonomy" id="3870"/>
    <lineage>
        <taxon>Eukaryota</taxon>
        <taxon>Viridiplantae</taxon>
        <taxon>Streptophyta</taxon>
        <taxon>Embryophyta</taxon>
        <taxon>Tracheophyta</taxon>
        <taxon>Spermatophyta</taxon>
        <taxon>Magnoliopsida</taxon>
        <taxon>eudicotyledons</taxon>
        <taxon>Gunneridae</taxon>
        <taxon>Pentapetalae</taxon>
        <taxon>rosids</taxon>
        <taxon>fabids</taxon>
        <taxon>Fabales</taxon>
        <taxon>Fabaceae</taxon>
        <taxon>Papilionoideae</taxon>
        <taxon>50 kb inversion clade</taxon>
        <taxon>genistoids sensu lato</taxon>
        <taxon>core genistoids</taxon>
        <taxon>Genisteae</taxon>
        <taxon>Lupinus</taxon>
    </lineage>
</organism>
<evidence type="ECO:0000313" key="2">
    <source>
        <dbReference type="Proteomes" id="UP000447434"/>
    </source>
</evidence>